<keyword evidence="1" id="KW-1133">Transmembrane helix</keyword>
<comment type="caution">
    <text evidence="2">The sequence shown here is derived from an EMBL/GenBank/DDBJ whole genome shotgun (WGS) entry which is preliminary data.</text>
</comment>
<evidence type="ECO:0000313" key="3">
    <source>
        <dbReference type="Proteomes" id="UP000640426"/>
    </source>
</evidence>
<dbReference type="EMBL" id="JAELXS010000009">
    <property type="protein sequence ID" value="MBJ6123244.1"/>
    <property type="molecule type" value="Genomic_DNA"/>
</dbReference>
<proteinExistence type="predicted"/>
<sequence length="322" mass="35302">MIRPLILWSLVDVMAMALPSLHPATYPLFAPIHVSATLAALLIARRSTDWRTVGGWMLWLGAAFGPIGLLAIRLATPVLALRFLALDSARLALPEPVDDDSWIDDRSIHIAPLSGEAINLPDPAQLGSLVSVFRHGSIADRQMAIETVVASYESRLSSIVARGLIDDDQTIRALAASAATRANQILLQRRRRLERAVAMHGHPDDRLALAQLLADHGEHDVLISETGRARLRNDAVEEMQGALAVLPRPDQRFAAAEALLHRLRPRRKDPTRLPLRTALDLLVRARDVEGLARRCAMSDAAALPPADPLYQVVQFWRGAARA</sequence>
<protein>
    <submittedName>
        <fullName evidence="2">Uncharacterized protein</fullName>
    </submittedName>
</protein>
<reference evidence="3" key="1">
    <citation type="submission" date="2020-12" db="EMBL/GenBank/DDBJ databases">
        <title>Hymenobacter sp.</title>
        <authorList>
            <person name="Kim M.K."/>
        </authorList>
    </citation>
    <scope>NUCLEOTIDE SEQUENCE [LARGE SCALE GENOMIC DNA]</scope>
    <source>
        <strain evidence="3">BT553</strain>
    </source>
</reference>
<gene>
    <name evidence="2" type="ORF">JAO74_15760</name>
</gene>
<accession>A0ABS0XT95</accession>
<keyword evidence="1" id="KW-0472">Membrane</keyword>
<dbReference type="RefSeq" id="WP_199040270.1">
    <property type="nucleotide sequence ID" value="NZ_JAELXS010000009.1"/>
</dbReference>
<keyword evidence="1" id="KW-0812">Transmembrane</keyword>
<evidence type="ECO:0000313" key="2">
    <source>
        <dbReference type="EMBL" id="MBJ6123244.1"/>
    </source>
</evidence>
<evidence type="ECO:0000256" key="1">
    <source>
        <dbReference type="SAM" id="Phobius"/>
    </source>
</evidence>
<feature type="transmembrane region" description="Helical" evidence="1">
    <location>
        <begin position="25"/>
        <end position="44"/>
    </location>
</feature>
<organism evidence="2 3">
    <name type="scientific">Sphingomonas mollis</name>
    <dbReference type="NCBI Taxonomy" id="2795726"/>
    <lineage>
        <taxon>Bacteria</taxon>
        <taxon>Pseudomonadati</taxon>
        <taxon>Pseudomonadota</taxon>
        <taxon>Alphaproteobacteria</taxon>
        <taxon>Sphingomonadales</taxon>
        <taxon>Sphingomonadaceae</taxon>
        <taxon>Sphingomonas</taxon>
    </lineage>
</organism>
<feature type="transmembrane region" description="Helical" evidence="1">
    <location>
        <begin position="56"/>
        <end position="75"/>
    </location>
</feature>
<name>A0ABS0XT95_9SPHN</name>
<dbReference type="Proteomes" id="UP000640426">
    <property type="component" value="Unassembled WGS sequence"/>
</dbReference>
<keyword evidence="3" id="KW-1185">Reference proteome</keyword>